<dbReference type="OrthoDB" id="9098458at2"/>
<evidence type="ECO:0000313" key="1">
    <source>
        <dbReference type="EMBL" id="KIF81275.1"/>
    </source>
</evidence>
<gene>
    <name evidence="1" type="ORF">TSA66_11285</name>
</gene>
<dbReference type="AlphaFoldDB" id="A0A0C2BJ81"/>
<comment type="caution">
    <text evidence="1">The sequence shown here is derived from an EMBL/GenBank/DDBJ whole genome shotgun (WGS) entry which is preliminary data.</text>
</comment>
<organism evidence="1 2">
    <name type="scientific">Noviherbaspirillum autotrophicum</name>
    <dbReference type="NCBI Taxonomy" id="709839"/>
    <lineage>
        <taxon>Bacteria</taxon>
        <taxon>Pseudomonadati</taxon>
        <taxon>Pseudomonadota</taxon>
        <taxon>Betaproteobacteria</taxon>
        <taxon>Burkholderiales</taxon>
        <taxon>Oxalobacteraceae</taxon>
        <taxon>Noviherbaspirillum</taxon>
    </lineage>
</organism>
<evidence type="ECO:0000313" key="2">
    <source>
        <dbReference type="Proteomes" id="UP000031572"/>
    </source>
</evidence>
<proteinExistence type="predicted"/>
<keyword evidence="2" id="KW-1185">Reference proteome</keyword>
<dbReference type="Proteomes" id="UP000031572">
    <property type="component" value="Unassembled WGS sequence"/>
</dbReference>
<dbReference type="RefSeq" id="WP_040040100.1">
    <property type="nucleotide sequence ID" value="NZ_JWJG01000028.1"/>
</dbReference>
<evidence type="ECO:0008006" key="3">
    <source>
        <dbReference type="Google" id="ProtNLM"/>
    </source>
</evidence>
<accession>A0A0C2BJ81</accession>
<reference evidence="1 2" key="1">
    <citation type="submission" date="2014-12" db="EMBL/GenBank/DDBJ databases">
        <title>Denitrispirillum autotrophicum gen. nov., sp. nov., Denitrifying, Facultatively Autotrophic Bacteria Isolated from Rice Paddy Soil.</title>
        <authorList>
            <person name="Ishii S."/>
            <person name="Ashida N."/>
            <person name="Ohno H."/>
            <person name="Otsuka S."/>
            <person name="Yokota A."/>
            <person name="Senoo K."/>
        </authorList>
    </citation>
    <scope>NUCLEOTIDE SEQUENCE [LARGE SCALE GENOMIC DNA]</scope>
    <source>
        <strain evidence="1 2">TSA66</strain>
    </source>
</reference>
<name>A0A0C2BJ81_9BURK</name>
<dbReference type="EMBL" id="JWJG01000028">
    <property type="protein sequence ID" value="KIF81275.1"/>
    <property type="molecule type" value="Genomic_DNA"/>
</dbReference>
<sequence>MTPQILIDECRKSGVALLLDGCALKLRGEPHVVAEVATKLRPHKAELLQYFREHACNDATELNGADGRPASEWLAMIKELDALIDEFCNRFRLSDEQHQRILEMRYRQSLASIPGTLEWFRRELGVDSTPNNAEQN</sequence>
<protein>
    <recommendedName>
        <fullName evidence="3">TubC N-terminal docking domain-containing protein</fullName>
    </recommendedName>
</protein>